<evidence type="ECO:0000313" key="2">
    <source>
        <dbReference type="Proteomes" id="UP000799118"/>
    </source>
</evidence>
<keyword evidence="2" id="KW-1185">Reference proteome</keyword>
<evidence type="ECO:0000313" key="1">
    <source>
        <dbReference type="EMBL" id="KAE9390519.1"/>
    </source>
</evidence>
<reference evidence="1" key="1">
    <citation type="journal article" date="2019" name="Environ. Microbiol.">
        <title>Fungal ecological strategies reflected in gene transcription - a case study of two litter decomposers.</title>
        <authorList>
            <person name="Barbi F."/>
            <person name="Kohler A."/>
            <person name="Barry K."/>
            <person name="Baskaran P."/>
            <person name="Daum C."/>
            <person name="Fauchery L."/>
            <person name="Ihrmark K."/>
            <person name="Kuo A."/>
            <person name="LaButti K."/>
            <person name="Lipzen A."/>
            <person name="Morin E."/>
            <person name="Grigoriev I.V."/>
            <person name="Henrissat B."/>
            <person name="Lindahl B."/>
            <person name="Martin F."/>
        </authorList>
    </citation>
    <scope>NUCLEOTIDE SEQUENCE</scope>
    <source>
        <strain evidence="1">JB14</strain>
    </source>
</reference>
<sequence length="85" mass="9905">MLVNADIIYLISRELDPAKVERHDRALYDARTARITLLSLGLTNKICLEPALDVLWKEIHIMHAMQVFEYTFPMCCRMNGLRVSR</sequence>
<dbReference type="AlphaFoldDB" id="A0A6A4GXC0"/>
<name>A0A6A4GXC0_9AGAR</name>
<organism evidence="1 2">
    <name type="scientific">Gymnopus androsaceus JB14</name>
    <dbReference type="NCBI Taxonomy" id="1447944"/>
    <lineage>
        <taxon>Eukaryota</taxon>
        <taxon>Fungi</taxon>
        <taxon>Dikarya</taxon>
        <taxon>Basidiomycota</taxon>
        <taxon>Agaricomycotina</taxon>
        <taxon>Agaricomycetes</taxon>
        <taxon>Agaricomycetidae</taxon>
        <taxon>Agaricales</taxon>
        <taxon>Marasmiineae</taxon>
        <taxon>Omphalotaceae</taxon>
        <taxon>Gymnopus</taxon>
    </lineage>
</organism>
<protein>
    <submittedName>
        <fullName evidence="1">Uncharacterized protein</fullName>
    </submittedName>
</protein>
<proteinExistence type="predicted"/>
<gene>
    <name evidence="1" type="ORF">BT96DRAFT_342191</name>
</gene>
<dbReference type="EMBL" id="ML769655">
    <property type="protein sequence ID" value="KAE9390519.1"/>
    <property type="molecule type" value="Genomic_DNA"/>
</dbReference>
<dbReference type="Proteomes" id="UP000799118">
    <property type="component" value="Unassembled WGS sequence"/>
</dbReference>
<accession>A0A6A4GXC0</accession>
<dbReference type="OrthoDB" id="3543113at2759"/>